<evidence type="ECO:0000313" key="2">
    <source>
        <dbReference type="Proteomes" id="UP000317410"/>
    </source>
</evidence>
<comment type="caution">
    <text evidence="1">The sequence shown here is derived from an EMBL/GenBank/DDBJ whole genome shotgun (WGS) entry which is preliminary data.</text>
</comment>
<reference evidence="1 2" key="1">
    <citation type="submission" date="2019-06" db="EMBL/GenBank/DDBJ databases">
        <title>Whole genome shotgun sequence of Microbacterium liquefaciens NBRC 15037.</title>
        <authorList>
            <person name="Hosoyama A."/>
            <person name="Uohara A."/>
            <person name="Ohji S."/>
            <person name="Ichikawa N."/>
        </authorList>
    </citation>
    <scope>NUCLEOTIDE SEQUENCE [LARGE SCALE GENOMIC DNA]</scope>
    <source>
        <strain evidence="1 2">NBRC 15037</strain>
    </source>
</reference>
<accession>A0A4Y4BBV3</accession>
<name>A0A4Y4BBV3_MICMQ</name>
<gene>
    <name evidence="1" type="ORF">MLI01_27190</name>
</gene>
<dbReference type="AlphaFoldDB" id="A0A4Y4BBV3"/>
<dbReference type="Proteomes" id="UP000317410">
    <property type="component" value="Unassembled WGS sequence"/>
</dbReference>
<proteinExistence type="predicted"/>
<protein>
    <submittedName>
        <fullName evidence="1">Uncharacterized protein</fullName>
    </submittedName>
</protein>
<sequence length="55" mass="6224">MEEISAWMGHASYATTVDRYGHLLEPDYDMSAFDAFMDADDSNVTPLRPRRAANN</sequence>
<organism evidence="1 2">
    <name type="scientific">Microbacterium maritypicum</name>
    <name type="common">Microbacterium liquefaciens</name>
    <dbReference type="NCBI Taxonomy" id="33918"/>
    <lineage>
        <taxon>Bacteria</taxon>
        <taxon>Bacillati</taxon>
        <taxon>Actinomycetota</taxon>
        <taxon>Actinomycetes</taxon>
        <taxon>Micrococcales</taxon>
        <taxon>Microbacteriaceae</taxon>
        <taxon>Microbacterium</taxon>
    </lineage>
</organism>
<evidence type="ECO:0000313" key="1">
    <source>
        <dbReference type="EMBL" id="GEC76574.1"/>
    </source>
</evidence>
<dbReference type="EMBL" id="BJNQ01000022">
    <property type="protein sequence ID" value="GEC76574.1"/>
    <property type="molecule type" value="Genomic_DNA"/>
</dbReference>